<dbReference type="Proteomes" id="UP000297564">
    <property type="component" value="Unassembled WGS sequence"/>
</dbReference>
<evidence type="ECO:0000313" key="3">
    <source>
        <dbReference type="Proteomes" id="UP000297564"/>
    </source>
</evidence>
<dbReference type="RefSeq" id="WP_135286535.1">
    <property type="nucleotide sequence ID" value="NZ_SMLL01000007.1"/>
</dbReference>
<organism evidence="2 3">
    <name type="scientific">Ramlibacter rhizophilus</name>
    <dbReference type="NCBI Taxonomy" id="1781167"/>
    <lineage>
        <taxon>Bacteria</taxon>
        <taxon>Pseudomonadati</taxon>
        <taxon>Pseudomonadota</taxon>
        <taxon>Betaproteobacteria</taxon>
        <taxon>Burkholderiales</taxon>
        <taxon>Comamonadaceae</taxon>
        <taxon>Ramlibacter</taxon>
    </lineage>
</organism>
<dbReference type="AlphaFoldDB" id="A0A4Z0BG51"/>
<name>A0A4Z0BG51_9BURK</name>
<dbReference type="EMBL" id="SMLL01000007">
    <property type="protein sequence ID" value="TFY97369.1"/>
    <property type="molecule type" value="Genomic_DNA"/>
</dbReference>
<keyword evidence="1" id="KW-0732">Signal</keyword>
<feature type="chain" id="PRO_5021303653" description="DUF4398 domain-containing protein" evidence="1">
    <location>
        <begin position="17"/>
        <end position="220"/>
    </location>
</feature>
<keyword evidence="3" id="KW-1185">Reference proteome</keyword>
<sequence>MTRSARLLPLVALALAACGSSKPPPPVWQVTAASALERHADAFLSGRERIARAEFNRARDALAATGDATLVARAELTRCALQVAVLQFDPCTGFEALGPEVAAPERAYARYLTGQVLAPGEQALLPAQHRAVAAGAGLSGLRAITDPTARLVATGVQLRAGRAEPGTLQLAVDTASAQGWRRALLGWLGAQVRRAEQAGDAEEAARLRRRMALVGGESAR</sequence>
<proteinExistence type="predicted"/>
<protein>
    <recommendedName>
        <fullName evidence="4">DUF4398 domain-containing protein</fullName>
    </recommendedName>
</protein>
<evidence type="ECO:0008006" key="4">
    <source>
        <dbReference type="Google" id="ProtNLM"/>
    </source>
</evidence>
<comment type="caution">
    <text evidence="2">The sequence shown here is derived from an EMBL/GenBank/DDBJ whole genome shotgun (WGS) entry which is preliminary data.</text>
</comment>
<dbReference type="OrthoDB" id="8562564at2"/>
<gene>
    <name evidence="2" type="ORF">EZ242_17740</name>
</gene>
<accession>A0A4Z0BG51</accession>
<dbReference type="PROSITE" id="PS51257">
    <property type="entry name" value="PROKAR_LIPOPROTEIN"/>
    <property type="match status" value="1"/>
</dbReference>
<reference evidence="2 3" key="1">
    <citation type="submission" date="2019-03" db="EMBL/GenBank/DDBJ databases">
        <title>Ramlibacter rhizophilus CCTCC AB2015357, whole genome shotgun sequence.</title>
        <authorList>
            <person name="Zhang X."/>
            <person name="Feng G."/>
            <person name="Zhu H."/>
        </authorList>
    </citation>
    <scope>NUCLEOTIDE SEQUENCE [LARGE SCALE GENOMIC DNA]</scope>
    <source>
        <strain evidence="2 3">CCTCC AB2015357</strain>
    </source>
</reference>
<evidence type="ECO:0000313" key="2">
    <source>
        <dbReference type="EMBL" id="TFY97369.1"/>
    </source>
</evidence>
<evidence type="ECO:0000256" key="1">
    <source>
        <dbReference type="SAM" id="SignalP"/>
    </source>
</evidence>
<feature type="signal peptide" evidence="1">
    <location>
        <begin position="1"/>
        <end position="16"/>
    </location>
</feature>